<accession>A0A5N6PE75</accession>
<evidence type="ECO:0000313" key="3">
    <source>
        <dbReference type="Proteomes" id="UP000326396"/>
    </source>
</evidence>
<dbReference type="Proteomes" id="UP000326396">
    <property type="component" value="Linkage Group LG12"/>
</dbReference>
<reference evidence="2 3" key="1">
    <citation type="submission" date="2019-05" db="EMBL/GenBank/DDBJ databases">
        <title>Mikania micrantha, genome provides insights into the molecular mechanism of rapid growth.</title>
        <authorList>
            <person name="Liu B."/>
        </authorList>
    </citation>
    <scope>NUCLEOTIDE SEQUENCE [LARGE SCALE GENOMIC DNA]</scope>
    <source>
        <strain evidence="2">NLD-2019</strain>
        <tissue evidence="2">Leaf</tissue>
    </source>
</reference>
<dbReference type="EMBL" id="SZYD01000004">
    <property type="protein sequence ID" value="KAD6452984.1"/>
    <property type="molecule type" value="Genomic_DNA"/>
</dbReference>
<dbReference type="SUPFAM" id="SSF56672">
    <property type="entry name" value="DNA/RNA polymerases"/>
    <property type="match status" value="1"/>
</dbReference>
<dbReference type="SUPFAM" id="SSF53098">
    <property type="entry name" value="Ribonuclease H-like"/>
    <property type="match status" value="1"/>
</dbReference>
<comment type="caution">
    <text evidence="2">The sequence shown here is derived from an EMBL/GenBank/DDBJ whole genome shotgun (WGS) entry which is preliminary data.</text>
</comment>
<name>A0A5N6PE75_9ASTR</name>
<evidence type="ECO:0000313" key="2">
    <source>
        <dbReference type="EMBL" id="KAD6452984.1"/>
    </source>
</evidence>
<dbReference type="PANTHER" id="PTHR37984">
    <property type="entry name" value="PROTEIN CBG26694"/>
    <property type="match status" value="1"/>
</dbReference>
<feature type="domain" description="Integrase catalytic" evidence="1">
    <location>
        <begin position="125"/>
        <end position="226"/>
    </location>
</feature>
<dbReference type="InterPro" id="IPR012337">
    <property type="entry name" value="RNaseH-like_sf"/>
</dbReference>
<dbReference type="GO" id="GO:0015074">
    <property type="term" value="P:DNA integration"/>
    <property type="evidence" value="ECO:0007669"/>
    <property type="project" value="InterPro"/>
</dbReference>
<gene>
    <name evidence="2" type="ORF">E3N88_07689</name>
</gene>
<evidence type="ECO:0000259" key="1">
    <source>
        <dbReference type="PROSITE" id="PS50994"/>
    </source>
</evidence>
<dbReference type="InterPro" id="IPR043502">
    <property type="entry name" value="DNA/RNA_pol_sf"/>
</dbReference>
<organism evidence="2 3">
    <name type="scientific">Mikania micrantha</name>
    <name type="common">bitter vine</name>
    <dbReference type="NCBI Taxonomy" id="192012"/>
    <lineage>
        <taxon>Eukaryota</taxon>
        <taxon>Viridiplantae</taxon>
        <taxon>Streptophyta</taxon>
        <taxon>Embryophyta</taxon>
        <taxon>Tracheophyta</taxon>
        <taxon>Spermatophyta</taxon>
        <taxon>Magnoliopsida</taxon>
        <taxon>eudicotyledons</taxon>
        <taxon>Gunneridae</taxon>
        <taxon>Pentapetalae</taxon>
        <taxon>asterids</taxon>
        <taxon>campanulids</taxon>
        <taxon>Asterales</taxon>
        <taxon>Asteraceae</taxon>
        <taxon>Asteroideae</taxon>
        <taxon>Heliantheae alliance</taxon>
        <taxon>Eupatorieae</taxon>
        <taxon>Mikania</taxon>
    </lineage>
</organism>
<dbReference type="AlphaFoldDB" id="A0A5N6PE75"/>
<dbReference type="PANTHER" id="PTHR37984:SF5">
    <property type="entry name" value="PROTEIN NYNRIN-LIKE"/>
    <property type="match status" value="1"/>
</dbReference>
<dbReference type="Gene3D" id="3.10.10.10">
    <property type="entry name" value="HIV Type 1 Reverse Transcriptase, subunit A, domain 1"/>
    <property type="match status" value="1"/>
</dbReference>
<protein>
    <recommendedName>
        <fullName evidence="1">Integrase catalytic domain-containing protein</fullName>
    </recommendedName>
</protein>
<dbReference type="Gene3D" id="3.30.420.10">
    <property type="entry name" value="Ribonuclease H-like superfamily/Ribonuclease H"/>
    <property type="match status" value="1"/>
</dbReference>
<dbReference type="InterPro" id="IPR050951">
    <property type="entry name" value="Retrovirus_Pol_polyprotein"/>
</dbReference>
<sequence>MQKLMTQLQDLLDKGFICPSISPWGAPVLFVKKKDGSFRMCIDYRELNKVTIMPFGLTNAPAAFMVLMNREKLYAKFSKCVFWLRVQFLGHVVNSSGISVDPSKVETVMKWSPPKTRKGFDVIWVIVDRLTKSAHFLPIRESYSSDKMAEIYEELGTKLLLSTSYHSQTDGLSERIIQTLEDMLRACIIDFGGSWDDYLPLADFSYNNSYHSSIGMPPYEMFYGRKCQTPVCWGEVGQ</sequence>
<dbReference type="PROSITE" id="PS50994">
    <property type="entry name" value="INTEGRASE"/>
    <property type="match status" value="1"/>
</dbReference>
<proteinExistence type="predicted"/>
<dbReference type="OrthoDB" id="999727at2759"/>
<dbReference type="InterPro" id="IPR036397">
    <property type="entry name" value="RNaseH_sf"/>
</dbReference>
<dbReference type="GO" id="GO:0003676">
    <property type="term" value="F:nucleic acid binding"/>
    <property type="evidence" value="ECO:0007669"/>
    <property type="project" value="InterPro"/>
</dbReference>
<dbReference type="InterPro" id="IPR001584">
    <property type="entry name" value="Integrase_cat-core"/>
</dbReference>
<keyword evidence="3" id="KW-1185">Reference proteome</keyword>